<dbReference type="Pfam" id="PF14252">
    <property type="entry name" value="DUF4347"/>
    <property type="match status" value="1"/>
</dbReference>
<protein>
    <submittedName>
        <fullName evidence="2">DUF4347 domain-containing protein</fullName>
    </submittedName>
</protein>
<dbReference type="EMBL" id="JADWDC010000019">
    <property type="protein sequence ID" value="MCC0177288.1"/>
    <property type="molecule type" value="Genomic_DNA"/>
</dbReference>
<dbReference type="AlphaFoldDB" id="A0A964BPN1"/>
<sequence>MSFLPSQSFNNLVTVNTKDSRTIVFIDSSIANGDGIAQKVAVEARVIMIGSEDDGVKEISKILADSNCLEIHIFSSGFPGCIYLGNSKLSCHTLANYSLEIGKWFITHNSLHSVKLPRLFIYGWDLAIGDAGEELIDKLSLITGAKISTSNNIVESNIFSY</sequence>
<dbReference type="InterPro" id="IPR025592">
    <property type="entry name" value="DUF4347"/>
</dbReference>
<dbReference type="Proteomes" id="UP000729733">
    <property type="component" value="Unassembled WGS sequence"/>
</dbReference>
<evidence type="ECO:0000313" key="3">
    <source>
        <dbReference type="Proteomes" id="UP000729733"/>
    </source>
</evidence>
<proteinExistence type="predicted"/>
<keyword evidence="3" id="KW-1185">Reference proteome</keyword>
<organism evidence="2 3">
    <name type="scientific">Waterburya agarophytonicola KI4</name>
    <dbReference type="NCBI Taxonomy" id="2874699"/>
    <lineage>
        <taxon>Bacteria</taxon>
        <taxon>Bacillati</taxon>
        <taxon>Cyanobacteriota</taxon>
        <taxon>Cyanophyceae</taxon>
        <taxon>Pleurocapsales</taxon>
        <taxon>Hyellaceae</taxon>
        <taxon>Waterburya</taxon>
        <taxon>Waterburya agarophytonicola</taxon>
    </lineage>
</organism>
<comment type="caution">
    <text evidence="2">The sequence shown here is derived from an EMBL/GenBank/DDBJ whole genome shotgun (WGS) entry which is preliminary data.</text>
</comment>
<evidence type="ECO:0000313" key="2">
    <source>
        <dbReference type="EMBL" id="MCC0177288.1"/>
    </source>
</evidence>
<dbReference type="RefSeq" id="WP_229640351.1">
    <property type="nucleotide sequence ID" value="NZ_JADWDC010000019.1"/>
</dbReference>
<evidence type="ECO:0000259" key="1">
    <source>
        <dbReference type="Pfam" id="PF14252"/>
    </source>
</evidence>
<accession>A0A964BPN1</accession>
<name>A0A964BPN1_9CYAN</name>
<reference evidence="2" key="1">
    <citation type="journal article" date="2021" name="Antonie Van Leeuwenhoek">
        <title>Draft genome and description of Waterburya agarophytonicola gen. nov. sp. nov. (Pleurocapsales, Cyanobacteria): a seaweed symbiont.</title>
        <authorList>
            <person name="Bonthond G."/>
            <person name="Shalygin S."/>
            <person name="Bayer T."/>
            <person name="Weinberger F."/>
        </authorList>
    </citation>
    <scope>NUCLEOTIDE SEQUENCE</scope>
    <source>
        <strain evidence="2">KI4</strain>
    </source>
</reference>
<gene>
    <name evidence="2" type="ORF">I4641_09895</name>
</gene>
<feature type="domain" description="DUF4347" evidence="1">
    <location>
        <begin position="23"/>
        <end position="153"/>
    </location>
</feature>